<keyword evidence="1" id="KW-0805">Transcription regulation</keyword>
<name>A0ABQ2J3E7_9ACTN</name>
<keyword evidence="7" id="KW-1185">Reference proteome</keyword>
<dbReference type="InterPro" id="IPR050204">
    <property type="entry name" value="AraC_XylS_family_regulators"/>
</dbReference>
<accession>A0ABQ2J3E7</accession>
<dbReference type="InterPro" id="IPR018060">
    <property type="entry name" value="HTH_AraC"/>
</dbReference>
<dbReference type="SMART" id="SM00342">
    <property type="entry name" value="HTH_ARAC"/>
    <property type="match status" value="1"/>
</dbReference>
<dbReference type="PANTHER" id="PTHR46796">
    <property type="entry name" value="HTH-TYPE TRANSCRIPTIONAL ACTIVATOR RHAS-RELATED"/>
    <property type="match status" value="1"/>
</dbReference>
<keyword evidence="2" id="KW-0238">DNA-binding</keyword>
<dbReference type="SUPFAM" id="SSF51215">
    <property type="entry name" value="Regulatory protein AraC"/>
    <property type="match status" value="1"/>
</dbReference>
<evidence type="ECO:0000313" key="7">
    <source>
        <dbReference type="Proteomes" id="UP000600080"/>
    </source>
</evidence>
<dbReference type="InterPro" id="IPR009057">
    <property type="entry name" value="Homeodomain-like_sf"/>
</dbReference>
<evidence type="ECO:0000256" key="1">
    <source>
        <dbReference type="ARBA" id="ARBA00023015"/>
    </source>
</evidence>
<protein>
    <submittedName>
        <fullName evidence="6">Transcriptional regulator</fullName>
    </submittedName>
</protein>
<comment type="caution">
    <text evidence="6">The sequence shown here is derived from an EMBL/GenBank/DDBJ whole genome shotgun (WGS) entry which is preliminary data.</text>
</comment>
<evidence type="ECO:0000256" key="2">
    <source>
        <dbReference type="ARBA" id="ARBA00023125"/>
    </source>
</evidence>
<dbReference type="InterPro" id="IPR037923">
    <property type="entry name" value="HTH-like"/>
</dbReference>
<evidence type="ECO:0000256" key="4">
    <source>
        <dbReference type="SAM" id="MobiDB-lite"/>
    </source>
</evidence>
<dbReference type="Gene3D" id="1.10.10.60">
    <property type="entry name" value="Homeodomain-like"/>
    <property type="match status" value="1"/>
</dbReference>
<keyword evidence="3" id="KW-0804">Transcription</keyword>
<sequence length="321" mass="34101">MVMAGGDGAAGGEPGLGVTPRAREEWARHWRHAGLPGLDLLRARYVRHSFPRHAHEGYVVCAVTSGVEEVGLRQGTVRGGRGGIIMINPEVAHSARAGAPEGWTYATLYPSSGLVAGIAEEITGLRGTPGFDRTVAEDPHLGHLITEVHRAAEAGDALAADSLLRLLVARLLRRYGGPLPSRTPRSAGARTAARARTVLEERMAAPPSLERLAEELGTGPFALLRAFRDAYGMPPHTWLTDARVRRARRLLEAGSAPADAAVAVGFTDQPHLNRHFTRIVGVPPGAYRRERAAQPGGTQAADDGRLTPGARTYKTAEGTGS</sequence>
<gene>
    <name evidence="6" type="ORF">GCM10012285_09000</name>
</gene>
<evidence type="ECO:0000259" key="5">
    <source>
        <dbReference type="PROSITE" id="PS01124"/>
    </source>
</evidence>
<dbReference type="SUPFAM" id="SSF46689">
    <property type="entry name" value="Homeodomain-like"/>
    <property type="match status" value="2"/>
</dbReference>
<dbReference type="Proteomes" id="UP000600080">
    <property type="component" value="Unassembled WGS sequence"/>
</dbReference>
<feature type="domain" description="HTH araC/xylS-type" evidence="5">
    <location>
        <begin position="193"/>
        <end position="290"/>
    </location>
</feature>
<proteinExistence type="predicted"/>
<feature type="region of interest" description="Disordered" evidence="4">
    <location>
        <begin position="289"/>
        <end position="321"/>
    </location>
</feature>
<dbReference type="Pfam" id="PF12833">
    <property type="entry name" value="HTH_18"/>
    <property type="match status" value="1"/>
</dbReference>
<evidence type="ECO:0000313" key="6">
    <source>
        <dbReference type="EMBL" id="GGN35768.1"/>
    </source>
</evidence>
<dbReference type="EMBL" id="BMND01000003">
    <property type="protein sequence ID" value="GGN35768.1"/>
    <property type="molecule type" value="Genomic_DNA"/>
</dbReference>
<evidence type="ECO:0000256" key="3">
    <source>
        <dbReference type="ARBA" id="ARBA00023163"/>
    </source>
</evidence>
<dbReference type="Pfam" id="PF02311">
    <property type="entry name" value="AraC_binding"/>
    <property type="match status" value="1"/>
</dbReference>
<dbReference type="PROSITE" id="PS01124">
    <property type="entry name" value="HTH_ARAC_FAMILY_2"/>
    <property type="match status" value="1"/>
</dbReference>
<dbReference type="PANTHER" id="PTHR46796:SF2">
    <property type="entry name" value="TRANSCRIPTIONAL REGULATORY PROTEIN"/>
    <property type="match status" value="1"/>
</dbReference>
<organism evidence="6 7">
    <name type="scientific">Streptomyces kronopolitis</name>
    <dbReference type="NCBI Taxonomy" id="1612435"/>
    <lineage>
        <taxon>Bacteria</taxon>
        <taxon>Bacillati</taxon>
        <taxon>Actinomycetota</taxon>
        <taxon>Actinomycetes</taxon>
        <taxon>Kitasatosporales</taxon>
        <taxon>Streptomycetaceae</taxon>
        <taxon>Streptomyces</taxon>
    </lineage>
</organism>
<reference evidence="7" key="1">
    <citation type="journal article" date="2019" name="Int. J. Syst. Evol. Microbiol.">
        <title>The Global Catalogue of Microorganisms (GCM) 10K type strain sequencing project: providing services to taxonomists for standard genome sequencing and annotation.</title>
        <authorList>
            <consortium name="The Broad Institute Genomics Platform"/>
            <consortium name="The Broad Institute Genome Sequencing Center for Infectious Disease"/>
            <person name="Wu L."/>
            <person name="Ma J."/>
        </authorList>
    </citation>
    <scope>NUCLEOTIDE SEQUENCE [LARGE SCALE GENOMIC DNA]</scope>
    <source>
        <strain evidence="7">CGMCC 4.7323</strain>
    </source>
</reference>
<dbReference type="InterPro" id="IPR003313">
    <property type="entry name" value="AraC-bd"/>
</dbReference>